<evidence type="ECO:0000256" key="1">
    <source>
        <dbReference type="ARBA" id="ARBA00000085"/>
    </source>
</evidence>
<name>A0A5N3PDI3_9HYPH</name>
<evidence type="ECO:0000313" key="6">
    <source>
        <dbReference type="Proteomes" id="UP000325684"/>
    </source>
</evidence>
<dbReference type="SUPFAM" id="SSF47384">
    <property type="entry name" value="Homodimeric domain of signal transducing histidine kinase"/>
    <property type="match status" value="1"/>
</dbReference>
<evidence type="ECO:0000256" key="2">
    <source>
        <dbReference type="ARBA" id="ARBA00012438"/>
    </source>
</evidence>
<dbReference type="PRINTS" id="PR00344">
    <property type="entry name" value="BCTRLSENSOR"/>
</dbReference>
<comment type="caution">
    <text evidence="5">The sequence shown here is derived from an EMBL/GenBank/DDBJ whole genome shotgun (WGS) entry which is preliminary data.</text>
</comment>
<dbReference type="Proteomes" id="UP000325684">
    <property type="component" value="Unassembled WGS sequence"/>
</dbReference>
<dbReference type="InterPro" id="IPR036097">
    <property type="entry name" value="HisK_dim/P_sf"/>
</dbReference>
<dbReference type="CDD" id="cd00082">
    <property type="entry name" value="HisKA"/>
    <property type="match status" value="1"/>
</dbReference>
<keyword evidence="5" id="KW-0418">Kinase</keyword>
<evidence type="ECO:0000313" key="5">
    <source>
        <dbReference type="EMBL" id="KAB0267771.1"/>
    </source>
</evidence>
<feature type="domain" description="Histidine kinase" evidence="4">
    <location>
        <begin position="10"/>
        <end position="227"/>
    </location>
</feature>
<dbReference type="Pfam" id="PF00512">
    <property type="entry name" value="HisKA"/>
    <property type="match status" value="1"/>
</dbReference>
<organism evidence="5 6">
    <name type="scientific">Microvirga brassicacearum</name>
    <dbReference type="NCBI Taxonomy" id="2580413"/>
    <lineage>
        <taxon>Bacteria</taxon>
        <taxon>Pseudomonadati</taxon>
        <taxon>Pseudomonadota</taxon>
        <taxon>Alphaproteobacteria</taxon>
        <taxon>Hyphomicrobiales</taxon>
        <taxon>Methylobacteriaceae</taxon>
        <taxon>Microvirga</taxon>
    </lineage>
</organism>
<dbReference type="PROSITE" id="PS50109">
    <property type="entry name" value="HIS_KIN"/>
    <property type="match status" value="1"/>
</dbReference>
<dbReference type="InterPro" id="IPR004358">
    <property type="entry name" value="Sig_transdc_His_kin-like_C"/>
</dbReference>
<reference evidence="5 6" key="1">
    <citation type="journal article" date="2019" name="Microorganisms">
        <title>Genome Insights into the Novel Species Microvirga brassicacearum, a Rapeseed Endophyte with Biotechnological Potential.</title>
        <authorList>
            <person name="Jimenez-Gomez A."/>
            <person name="Saati-Santamaria Z."/>
            <person name="Igual J.M."/>
            <person name="Rivas R."/>
            <person name="Mateos P.F."/>
            <person name="Garcia-Fraile P."/>
        </authorList>
    </citation>
    <scope>NUCLEOTIDE SEQUENCE [LARGE SCALE GENOMIC DNA]</scope>
    <source>
        <strain evidence="5 6">CDVBN77</strain>
    </source>
</reference>
<accession>A0A5N3PDI3</accession>
<keyword evidence="3" id="KW-0597">Phosphoprotein</keyword>
<dbReference type="SMART" id="SM00388">
    <property type="entry name" value="HisKA"/>
    <property type="match status" value="1"/>
</dbReference>
<proteinExistence type="predicted"/>
<dbReference type="Gene3D" id="1.10.287.130">
    <property type="match status" value="1"/>
</dbReference>
<dbReference type="PANTHER" id="PTHR43547:SF2">
    <property type="entry name" value="HYBRID SIGNAL TRANSDUCTION HISTIDINE KINASE C"/>
    <property type="match status" value="1"/>
</dbReference>
<dbReference type="InterPro" id="IPR005467">
    <property type="entry name" value="His_kinase_dom"/>
</dbReference>
<dbReference type="InterPro" id="IPR003661">
    <property type="entry name" value="HisK_dim/P_dom"/>
</dbReference>
<dbReference type="OrthoDB" id="9806130at2"/>
<evidence type="ECO:0000259" key="4">
    <source>
        <dbReference type="PROSITE" id="PS50109"/>
    </source>
</evidence>
<dbReference type="Pfam" id="PF02518">
    <property type="entry name" value="HATPase_c"/>
    <property type="match status" value="1"/>
</dbReference>
<dbReference type="SMART" id="SM00387">
    <property type="entry name" value="HATPase_c"/>
    <property type="match status" value="1"/>
</dbReference>
<dbReference type="Gene3D" id="3.30.565.10">
    <property type="entry name" value="Histidine kinase-like ATPase, C-terminal domain"/>
    <property type="match status" value="1"/>
</dbReference>
<dbReference type="GO" id="GO:0000155">
    <property type="term" value="F:phosphorelay sensor kinase activity"/>
    <property type="evidence" value="ECO:0007669"/>
    <property type="project" value="InterPro"/>
</dbReference>
<sequence length="231" mass="24923">MAARDAFLAVAAHELRNPMTPILAQVQRLNRMSASGSDRAEIAKGLGRLEKLVEQYIRRATALLEVSRMTTGKRCLTPERFDLAEQVRDAVEAVRPAADYVGSTITVLAPAHVPVFLDRLAIEQILDNLISNAVKYGAGRPITLSLEVAADQATIAVEDRGMGISPVDQARIFDRFERAVSQGSAIGGFGVGLWVVGQLTEAMGANIQIDSRVGQGTTFTVRLPLQIGRSK</sequence>
<keyword evidence="6" id="KW-1185">Reference proteome</keyword>
<comment type="catalytic activity">
    <reaction evidence="1">
        <text>ATP + protein L-histidine = ADP + protein N-phospho-L-histidine.</text>
        <dbReference type="EC" id="2.7.13.3"/>
    </reaction>
</comment>
<protein>
    <recommendedName>
        <fullName evidence="2">histidine kinase</fullName>
        <ecNumber evidence="2">2.7.13.3</ecNumber>
    </recommendedName>
</protein>
<evidence type="ECO:0000256" key="3">
    <source>
        <dbReference type="ARBA" id="ARBA00022553"/>
    </source>
</evidence>
<dbReference type="AlphaFoldDB" id="A0A5N3PDI3"/>
<dbReference type="EMBL" id="VCMV01000013">
    <property type="protein sequence ID" value="KAB0267771.1"/>
    <property type="molecule type" value="Genomic_DNA"/>
</dbReference>
<dbReference type="SUPFAM" id="SSF55874">
    <property type="entry name" value="ATPase domain of HSP90 chaperone/DNA topoisomerase II/histidine kinase"/>
    <property type="match status" value="1"/>
</dbReference>
<gene>
    <name evidence="5" type="ORF">FEZ63_09375</name>
</gene>
<dbReference type="EC" id="2.7.13.3" evidence="2"/>
<dbReference type="InterPro" id="IPR003594">
    <property type="entry name" value="HATPase_dom"/>
</dbReference>
<dbReference type="InterPro" id="IPR036890">
    <property type="entry name" value="HATPase_C_sf"/>
</dbReference>
<dbReference type="PANTHER" id="PTHR43547">
    <property type="entry name" value="TWO-COMPONENT HISTIDINE KINASE"/>
    <property type="match status" value="1"/>
</dbReference>
<keyword evidence="5" id="KW-0808">Transferase</keyword>